<evidence type="ECO:0000259" key="2">
    <source>
        <dbReference type="Pfam" id="PF00534"/>
    </source>
</evidence>
<dbReference type="InterPro" id="IPR028098">
    <property type="entry name" value="Glyco_trans_4-like_N"/>
</dbReference>
<sequence>MKIGYEAKRVFHNKTGLGNYSRDSIRILASFFSENEYYLYNPKKANTNLFFFKRDNIKERLPSSNFYRKFYNLWRQFGILSDLKRDQIDLFHGLSGELPRGLEKKGIKSIVTIHDLIFVRYPELYSFFDRKIHFYKFKKAAQQADIIIAISEQTKQDIINFLNIPASKIKVIYQGCQNVFKKNYTDEVQDKVIKKFNLPKQFVLNVGTLETRKNALNIVKAIKDINTHLVLVGRETPYTQQIHEYIKNHQIQNKVSFLKNVSNEELAILYQKASVFVYPSIFEGFGIPIIEALFSKTPVITTNSGVFPEAGGPDSLYINPNSVQEIKEKIEWILNNPNEAEVISKKGFEYAQQFTDEVIAKNLMNCYRSLF</sequence>
<dbReference type="AlphaFoldDB" id="A0A246GBF8"/>
<dbReference type="Gene3D" id="3.40.50.2000">
    <property type="entry name" value="Glycogen Phosphorylase B"/>
    <property type="match status" value="2"/>
</dbReference>
<feature type="domain" description="Glycosyl transferase family 1" evidence="2">
    <location>
        <begin position="192"/>
        <end position="347"/>
    </location>
</feature>
<dbReference type="PANTHER" id="PTHR46401:SF2">
    <property type="entry name" value="GLYCOSYLTRANSFERASE WBBK-RELATED"/>
    <property type="match status" value="1"/>
</dbReference>
<keyword evidence="1 4" id="KW-0808">Transferase</keyword>
<gene>
    <name evidence="4" type="ORF">BWK62_06275</name>
</gene>
<evidence type="ECO:0000313" key="5">
    <source>
        <dbReference type="Proteomes" id="UP000198034"/>
    </source>
</evidence>
<dbReference type="SUPFAM" id="SSF53756">
    <property type="entry name" value="UDP-Glycosyltransferase/glycogen phosphorylase"/>
    <property type="match status" value="1"/>
</dbReference>
<dbReference type="InterPro" id="IPR001296">
    <property type="entry name" value="Glyco_trans_1"/>
</dbReference>
<dbReference type="CDD" id="cd03809">
    <property type="entry name" value="GT4_MtfB-like"/>
    <property type="match status" value="1"/>
</dbReference>
<dbReference type="EMBL" id="MTCY01000013">
    <property type="protein sequence ID" value="OWP77979.1"/>
    <property type="molecule type" value="Genomic_DNA"/>
</dbReference>
<organism evidence="4 5">
    <name type="scientific">Flavobacterium columnare</name>
    <dbReference type="NCBI Taxonomy" id="996"/>
    <lineage>
        <taxon>Bacteria</taxon>
        <taxon>Pseudomonadati</taxon>
        <taxon>Bacteroidota</taxon>
        <taxon>Flavobacteriia</taxon>
        <taxon>Flavobacteriales</taxon>
        <taxon>Flavobacteriaceae</taxon>
        <taxon>Flavobacterium</taxon>
    </lineage>
</organism>
<dbReference type="PANTHER" id="PTHR46401">
    <property type="entry name" value="GLYCOSYLTRANSFERASE WBBK-RELATED"/>
    <property type="match status" value="1"/>
</dbReference>
<dbReference type="Proteomes" id="UP000198034">
    <property type="component" value="Unassembled WGS sequence"/>
</dbReference>
<dbReference type="GO" id="GO:0009103">
    <property type="term" value="P:lipopolysaccharide biosynthetic process"/>
    <property type="evidence" value="ECO:0007669"/>
    <property type="project" value="TreeGrafter"/>
</dbReference>
<name>A0A246GBF8_9FLAO</name>
<evidence type="ECO:0000256" key="1">
    <source>
        <dbReference type="ARBA" id="ARBA00022679"/>
    </source>
</evidence>
<accession>A0A246GBF8</accession>
<feature type="domain" description="Glycosyltransferase subfamily 4-like N-terminal" evidence="3">
    <location>
        <begin position="61"/>
        <end position="175"/>
    </location>
</feature>
<dbReference type="GO" id="GO:0016757">
    <property type="term" value="F:glycosyltransferase activity"/>
    <property type="evidence" value="ECO:0007669"/>
    <property type="project" value="InterPro"/>
</dbReference>
<proteinExistence type="predicted"/>
<dbReference type="Pfam" id="PF13439">
    <property type="entry name" value="Glyco_transf_4"/>
    <property type="match status" value="1"/>
</dbReference>
<comment type="caution">
    <text evidence="4">The sequence shown here is derived from an EMBL/GenBank/DDBJ whole genome shotgun (WGS) entry which is preliminary data.</text>
</comment>
<dbReference type="Pfam" id="PF00534">
    <property type="entry name" value="Glycos_transf_1"/>
    <property type="match status" value="1"/>
</dbReference>
<evidence type="ECO:0000259" key="3">
    <source>
        <dbReference type="Pfam" id="PF13439"/>
    </source>
</evidence>
<evidence type="ECO:0000313" key="4">
    <source>
        <dbReference type="EMBL" id="OWP77979.1"/>
    </source>
</evidence>
<protein>
    <submittedName>
        <fullName evidence="4">Glycosyl transferase family 1</fullName>
    </submittedName>
</protein>
<reference evidence="4 5" key="1">
    <citation type="journal article" date="2017" name="Infect. Genet. Evol.">
        <title>Comparative genome analysis of fish pathogen Flavobacterium columnare reveals extensive sequence diversity within the species.</title>
        <authorList>
            <person name="Kayansamruaj P."/>
            <person name="Dong H.T."/>
            <person name="Hirono I."/>
            <person name="Kondo H."/>
            <person name="Senapin S."/>
            <person name="Rodkhum C."/>
        </authorList>
    </citation>
    <scope>NUCLEOTIDE SEQUENCE [LARGE SCALE GENOMIC DNA]</scope>
    <source>
        <strain evidence="4 5">1214</strain>
    </source>
</reference>